<evidence type="ECO:0000256" key="11">
    <source>
        <dbReference type="ARBA" id="ARBA00023053"/>
    </source>
</evidence>
<evidence type="ECO:0000256" key="3">
    <source>
        <dbReference type="ARBA" id="ARBA00022519"/>
    </source>
</evidence>
<feature type="transmembrane region" description="Helical" evidence="16">
    <location>
        <begin position="348"/>
        <end position="366"/>
    </location>
</feature>
<keyword evidence="10" id="KW-0520">NAD</keyword>
<keyword evidence="2" id="KW-1003">Cell membrane</keyword>
<evidence type="ECO:0000256" key="4">
    <source>
        <dbReference type="ARBA" id="ARBA00022553"/>
    </source>
</evidence>
<dbReference type="Pfam" id="PF03116">
    <property type="entry name" value="NQR2_RnfD_RnfE"/>
    <property type="match status" value="1"/>
</dbReference>
<dbReference type="GO" id="GO:0010181">
    <property type="term" value="F:FMN binding"/>
    <property type="evidence" value="ECO:0007669"/>
    <property type="project" value="InterPro"/>
</dbReference>
<keyword evidence="5" id="KW-0285">Flavoprotein</keyword>
<keyword evidence="15" id="KW-0739">Sodium transport</keyword>
<evidence type="ECO:0000256" key="16">
    <source>
        <dbReference type="SAM" id="Phobius"/>
    </source>
</evidence>
<dbReference type="AlphaFoldDB" id="A0A381V2L2"/>
<dbReference type="GO" id="GO:0022904">
    <property type="term" value="P:respiratory electron transport chain"/>
    <property type="evidence" value="ECO:0007669"/>
    <property type="project" value="InterPro"/>
</dbReference>
<dbReference type="GO" id="GO:0006814">
    <property type="term" value="P:sodium ion transport"/>
    <property type="evidence" value="ECO:0007669"/>
    <property type="project" value="UniProtKB-KW"/>
</dbReference>
<keyword evidence="7 16" id="KW-0812">Transmembrane</keyword>
<feature type="transmembrane region" description="Helical" evidence="16">
    <location>
        <begin position="319"/>
        <end position="336"/>
    </location>
</feature>
<reference evidence="17" key="1">
    <citation type="submission" date="2018-05" db="EMBL/GenBank/DDBJ databases">
        <authorList>
            <person name="Lanie J.A."/>
            <person name="Ng W.-L."/>
            <person name="Kazmierczak K.M."/>
            <person name="Andrzejewski T.M."/>
            <person name="Davidsen T.M."/>
            <person name="Wayne K.J."/>
            <person name="Tettelin H."/>
            <person name="Glass J.I."/>
            <person name="Rusch D."/>
            <person name="Podicherti R."/>
            <person name="Tsui H.-C.T."/>
            <person name="Winkler M.E."/>
        </authorList>
    </citation>
    <scope>NUCLEOTIDE SEQUENCE</scope>
</reference>
<evidence type="ECO:0000256" key="7">
    <source>
        <dbReference type="ARBA" id="ARBA00022692"/>
    </source>
</evidence>
<keyword evidence="12" id="KW-0406">Ion transport</keyword>
<evidence type="ECO:0000256" key="14">
    <source>
        <dbReference type="ARBA" id="ARBA00023136"/>
    </source>
</evidence>
<keyword evidence="1" id="KW-0813">Transport</keyword>
<evidence type="ECO:0000256" key="1">
    <source>
        <dbReference type="ARBA" id="ARBA00022448"/>
    </source>
</evidence>
<feature type="transmembrane region" description="Helical" evidence="16">
    <location>
        <begin position="372"/>
        <end position="392"/>
    </location>
</feature>
<feature type="transmembrane region" description="Helical" evidence="16">
    <location>
        <begin position="288"/>
        <end position="307"/>
    </location>
</feature>
<keyword evidence="11" id="KW-0915">Sodium</keyword>
<evidence type="ECO:0000256" key="9">
    <source>
        <dbReference type="ARBA" id="ARBA00022989"/>
    </source>
</evidence>
<name>A0A381V2L2_9ZZZZ</name>
<feature type="transmembrane region" description="Helical" evidence="16">
    <location>
        <begin position="119"/>
        <end position="139"/>
    </location>
</feature>
<dbReference type="InterPro" id="IPR004338">
    <property type="entry name" value="NqrB/RnfD"/>
</dbReference>
<proteinExistence type="inferred from homology"/>
<dbReference type="HAMAP" id="MF_00426">
    <property type="entry name" value="NqrB"/>
    <property type="match status" value="1"/>
</dbReference>
<evidence type="ECO:0000256" key="8">
    <source>
        <dbReference type="ARBA" id="ARBA00022967"/>
    </source>
</evidence>
<evidence type="ECO:0000256" key="12">
    <source>
        <dbReference type="ARBA" id="ARBA00023065"/>
    </source>
</evidence>
<accession>A0A381V2L2</accession>
<keyword evidence="13" id="KW-0830">Ubiquinone</keyword>
<keyword evidence="9 16" id="KW-1133">Transmembrane helix</keyword>
<evidence type="ECO:0000313" key="17">
    <source>
        <dbReference type="EMBL" id="SVA34191.1"/>
    </source>
</evidence>
<keyword evidence="14 16" id="KW-0472">Membrane</keyword>
<keyword evidence="3" id="KW-0997">Cell inner membrane</keyword>
<dbReference type="NCBIfam" id="TIGR01937">
    <property type="entry name" value="nqrB"/>
    <property type="match status" value="1"/>
</dbReference>
<keyword evidence="4" id="KW-0597">Phosphoprotein</keyword>
<dbReference type="PANTHER" id="PTHR30578">
    <property type="entry name" value="ELECTRON TRANSPORT COMPLEX PROTEIN RNFD"/>
    <property type="match status" value="1"/>
</dbReference>
<evidence type="ECO:0000256" key="5">
    <source>
        <dbReference type="ARBA" id="ARBA00022630"/>
    </source>
</evidence>
<dbReference type="PANTHER" id="PTHR30578:SF1">
    <property type="entry name" value="NA(+)-TRANSLOCATING NADH-QUINONE REDUCTASE SUBUNIT B"/>
    <property type="match status" value="1"/>
</dbReference>
<dbReference type="GO" id="GO:0016655">
    <property type="term" value="F:oxidoreductase activity, acting on NAD(P)H, quinone or similar compound as acceptor"/>
    <property type="evidence" value="ECO:0007669"/>
    <property type="project" value="InterPro"/>
</dbReference>
<dbReference type="NCBIfam" id="NF003756">
    <property type="entry name" value="PRK05349.1"/>
    <property type="match status" value="1"/>
</dbReference>
<feature type="transmembrane region" description="Helical" evidence="16">
    <location>
        <begin position="258"/>
        <end position="281"/>
    </location>
</feature>
<dbReference type="InterPro" id="IPR010966">
    <property type="entry name" value="NqrB"/>
</dbReference>
<evidence type="ECO:0000256" key="2">
    <source>
        <dbReference type="ARBA" id="ARBA00022475"/>
    </source>
</evidence>
<dbReference type="GO" id="GO:0005886">
    <property type="term" value="C:plasma membrane"/>
    <property type="evidence" value="ECO:0007669"/>
    <property type="project" value="TreeGrafter"/>
</dbReference>
<gene>
    <name evidence="17" type="ORF">METZ01_LOCUS87045</name>
</gene>
<keyword evidence="6" id="KW-0288">FMN</keyword>
<evidence type="ECO:0000256" key="10">
    <source>
        <dbReference type="ARBA" id="ARBA00023027"/>
    </source>
</evidence>
<dbReference type="PIRSF" id="PIRSF016055">
    <property type="entry name" value="NADH-UbQ_OxRdtase_B_su"/>
    <property type="match status" value="1"/>
</dbReference>
<feature type="transmembrane region" description="Helical" evidence="16">
    <location>
        <begin position="57"/>
        <end position="74"/>
    </location>
</feature>
<evidence type="ECO:0000256" key="13">
    <source>
        <dbReference type="ARBA" id="ARBA00023075"/>
    </source>
</evidence>
<keyword evidence="8" id="KW-1278">Translocase</keyword>
<evidence type="ECO:0000256" key="15">
    <source>
        <dbReference type="ARBA" id="ARBA00023201"/>
    </source>
</evidence>
<sequence length="405" mass="43483">MRFLRALLDKQARLFEKGGKLEKLYPLYEANDTFLFTPGHVTAGASHVRDGLDVKRLMMTVVVALAGCVYMAIYNTGYQANLAIRAGAPVLDTWQSAAVVALGMSFDPDQWFACVIHGALYYLPVLGVTFAVGGAWEALFAIVRKHEINEGFLVTGMLFPLILPPTIPLWQVALGISFGVVIGKEIFGGTGMNVLNPALTARAFVFFAYPANMSGDTAWITAATTSDGVSGATWLALTALDGDQALTGLDWGEAFMGFVPGSMGETSALACLLGAAVLIITQVGSWRIMLSVALGTFVTAWFLNVVGSNTNPAFAVSPAWHFVLGGWAFGTVFMATDPVSAPASDIGRYLYGFLIGVLVVLIRVVNPAYPEGMMLSILFMNLFAPVLDYFVVRSNVKRRKARYAG</sequence>
<evidence type="ECO:0000256" key="6">
    <source>
        <dbReference type="ARBA" id="ARBA00022643"/>
    </source>
</evidence>
<dbReference type="EMBL" id="UINC01007595">
    <property type="protein sequence ID" value="SVA34191.1"/>
    <property type="molecule type" value="Genomic_DNA"/>
</dbReference>
<organism evidence="17">
    <name type="scientific">marine metagenome</name>
    <dbReference type="NCBI Taxonomy" id="408172"/>
    <lineage>
        <taxon>unclassified sequences</taxon>
        <taxon>metagenomes</taxon>
        <taxon>ecological metagenomes</taxon>
    </lineage>
</organism>
<feature type="transmembrane region" description="Helical" evidence="16">
    <location>
        <begin position="151"/>
        <end position="170"/>
    </location>
</feature>
<protein>
    <submittedName>
        <fullName evidence="17">Uncharacterized protein</fullName>
    </submittedName>
</protein>
<dbReference type="GO" id="GO:0055085">
    <property type="term" value="P:transmembrane transport"/>
    <property type="evidence" value="ECO:0007669"/>
    <property type="project" value="InterPro"/>
</dbReference>